<proteinExistence type="inferred from homology"/>
<dbReference type="InterPro" id="IPR013785">
    <property type="entry name" value="Aldolase_TIM"/>
</dbReference>
<dbReference type="Proteomes" id="UP000317573">
    <property type="component" value="Unassembled WGS sequence"/>
</dbReference>
<evidence type="ECO:0000259" key="4">
    <source>
        <dbReference type="PROSITE" id="PS50991"/>
    </source>
</evidence>
<protein>
    <submittedName>
        <fullName evidence="5">Hydroxymethylglutaryl-CoA lyase</fullName>
    </submittedName>
</protein>
<dbReference type="InterPro" id="IPR000891">
    <property type="entry name" value="PYR_CT"/>
</dbReference>
<dbReference type="GO" id="GO:0004419">
    <property type="term" value="F:hydroxymethylglutaryl-CoA lyase activity"/>
    <property type="evidence" value="ECO:0007669"/>
    <property type="project" value="TreeGrafter"/>
</dbReference>
<dbReference type="InterPro" id="IPR043594">
    <property type="entry name" value="HMGL"/>
</dbReference>
<evidence type="ECO:0000256" key="2">
    <source>
        <dbReference type="ARBA" id="ARBA00022723"/>
    </source>
</evidence>
<dbReference type="GO" id="GO:0046872">
    <property type="term" value="F:metal ion binding"/>
    <property type="evidence" value="ECO:0007669"/>
    <property type="project" value="UniProtKB-KW"/>
</dbReference>
<keyword evidence="2" id="KW-0479">Metal-binding</keyword>
<evidence type="ECO:0000256" key="1">
    <source>
        <dbReference type="ARBA" id="ARBA00009405"/>
    </source>
</evidence>
<dbReference type="PANTHER" id="PTHR42738:SF7">
    <property type="entry name" value="HYDROXYMETHYLGLUTARYL-COA LYASE"/>
    <property type="match status" value="1"/>
</dbReference>
<evidence type="ECO:0000313" key="6">
    <source>
        <dbReference type="Proteomes" id="UP000317573"/>
    </source>
</evidence>
<dbReference type="GO" id="GO:0006552">
    <property type="term" value="P:L-leucine catabolic process"/>
    <property type="evidence" value="ECO:0007669"/>
    <property type="project" value="TreeGrafter"/>
</dbReference>
<accession>A0A562EPP7</accession>
<organism evidence="5 6">
    <name type="scientific">Rhodococcus rhodochrous J45</name>
    <dbReference type="NCBI Taxonomy" id="935266"/>
    <lineage>
        <taxon>Bacteria</taxon>
        <taxon>Bacillati</taxon>
        <taxon>Actinomycetota</taxon>
        <taxon>Actinomycetes</taxon>
        <taxon>Mycobacteriales</taxon>
        <taxon>Nocardiaceae</taxon>
        <taxon>Rhodococcus</taxon>
    </lineage>
</organism>
<dbReference type="PANTHER" id="PTHR42738">
    <property type="entry name" value="HYDROXYMETHYLGLUTARYL-COA LYASE"/>
    <property type="match status" value="1"/>
</dbReference>
<evidence type="ECO:0000313" key="5">
    <source>
        <dbReference type="EMBL" id="TWH23819.1"/>
    </source>
</evidence>
<feature type="domain" description="Pyruvate carboxyltransferase" evidence="4">
    <location>
        <begin position="11"/>
        <end position="299"/>
    </location>
</feature>
<comment type="similarity">
    <text evidence="1">Belongs to the HMG-CoA lyase family.</text>
</comment>
<dbReference type="SUPFAM" id="SSF51569">
    <property type="entry name" value="Aldolase"/>
    <property type="match status" value="1"/>
</dbReference>
<dbReference type="EMBL" id="VLJT01000008">
    <property type="protein sequence ID" value="TWH23819.1"/>
    <property type="molecule type" value="Genomic_DNA"/>
</dbReference>
<keyword evidence="3 5" id="KW-0456">Lyase</keyword>
<dbReference type="Pfam" id="PF00682">
    <property type="entry name" value="HMGL-like"/>
    <property type="match status" value="1"/>
</dbReference>
<dbReference type="Gene3D" id="3.20.20.70">
    <property type="entry name" value="Aldolase class I"/>
    <property type="match status" value="1"/>
</dbReference>
<comment type="caution">
    <text evidence="5">The sequence shown here is derived from an EMBL/GenBank/DDBJ whole genome shotgun (WGS) entry which is preliminary data.</text>
</comment>
<dbReference type="RefSeq" id="WP_088899143.1">
    <property type="nucleotide sequence ID" value="NZ_VLJT01000008.1"/>
</dbReference>
<reference evidence="5 6" key="1">
    <citation type="submission" date="2019-07" db="EMBL/GenBank/DDBJ databases">
        <title>Genome sequencing of lignin-degrading bacterial isolates.</title>
        <authorList>
            <person name="Gladden J."/>
        </authorList>
    </citation>
    <scope>NUCLEOTIDE SEQUENCE [LARGE SCALE GENOMIC DNA]</scope>
    <source>
        <strain evidence="5 6">J45</strain>
    </source>
</reference>
<gene>
    <name evidence="5" type="ORF">L618_001100001530</name>
</gene>
<dbReference type="AlphaFoldDB" id="A0A562EPP7"/>
<name>A0A562EPP7_RHORH</name>
<evidence type="ECO:0000256" key="3">
    <source>
        <dbReference type="ARBA" id="ARBA00023239"/>
    </source>
</evidence>
<dbReference type="PROSITE" id="PS50991">
    <property type="entry name" value="PYR_CT"/>
    <property type="match status" value="1"/>
</dbReference>
<sequence>MTATQRSHPRVEIVEEGMREGMQIESAHIPVEDKIRLLDALSATGLKTIVVGSFVSPKWVPQMAEIEKIVEGFTPVEGVRYTALALNQKGVERRASFAPKITPPDPRVGQSKIHLDDVFVQRNTARSMQDEIDALDGVIARAVERGAQEAQVSVNACWGSNWTGEIGEDRRMKILQLQIDKWTAAGVPVTRVHLGDPMSWNTPAAMRSQIRRILETWPEIWHFQVHLHNARGMAPLSAYAAFCELDERHTLVVDTAIGGLGGCPYCGNGRLTRMIPTEDFVHFLESEGIDTGVDLAALIEAVVLAEEIVGHELWGHVSKAGPRPYGSDVYAMDMPFIETFEQAQHFRLGPQVYEGALSPWKTEIRSAARDDFERTLLTGASSRTGDSA</sequence>
<dbReference type="GO" id="GO:0046951">
    <property type="term" value="P:ketone body biosynthetic process"/>
    <property type="evidence" value="ECO:0007669"/>
    <property type="project" value="TreeGrafter"/>
</dbReference>